<dbReference type="PROSITE" id="PS51257">
    <property type="entry name" value="PROKAR_LIPOPROTEIN"/>
    <property type="match status" value="1"/>
</dbReference>
<sequence length="565" mass="61717">MSIRLQYSSGLMATLLLLAACKKDKSDFGFDNRPVIDNQKKSNVRIVNLSAYNQVVADGDSLTNFVVRGPSDPMTGRYPGTKYFPADGRLGKIWEIPMDLFGTGDKTELTISDKSYSGFNSSVGFTAENSYSNPTDYILLPFEYFTGQPKIVPVTRGVTGPSKPDHIKIRIINLTGNINNPVFTEFGTQETLNGAVTLAYADGTPVSDKTSHISTTAMVSEYVEVPYGTYQFRVLTENGKQFPSPFSGLNYRIIDPVTSTYSDDYGSSSNLVFNPVAVYQPGGVYTVIVTPQRFNYHINEMTEESFLYQNSMQVITDISPAANATYFRMQAVNALRDEEISFVANSQAVGGALKFGEVGTYANLINGAFKVEAKNAAGQVIATAEQELRANMNYTAWLYPAADGAAKLLIVANDLSGVQYAGGSEDGTYDRLKHSFFLFKRFLNFSPDNQYITYTLDNGQPISTNGSVNLQPGIPVIVQPYLGTTIHTPSYQIMAYRSAPAVVPGTWANDIPVLHSEDFIARKSLYNNAGKALPVHENGIFTVALIGSAGSIAPKAKMMIVKHNK</sequence>
<organism evidence="1 2">
    <name type="scientific">Pseudobacter ginsenosidimutans</name>
    <dbReference type="NCBI Taxonomy" id="661488"/>
    <lineage>
        <taxon>Bacteria</taxon>
        <taxon>Pseudomonadati</taxon>
        <taxon>Bacteroidota</taxon>
        <taxon>Chitinophagia</taxon>
        <taxon>Chitinophagales</taxon>
        <taxon>Chitinophagaceae</taxon>
        <taxon>Pseudobacter</taxon>
    </lineage>
</organism>
<gene>
    <name evidence="1" type="ORF">EV199_6036</name>
</gene>
<name>A0A4Q7M7E6_9BACT</name>
<dbReference type="OrthoDB" id="615056at2"/>
<proteinExistence type="predicted"/>
<protein>
    <recommendedName>
        <fullName evidence="3">DUF4397 domain-containing protein</fullName>
    </recommendedName>
</protein>
<evidence type="ECO:0000313" key="2">
    <source>
        <dbReference type="Proteomes" id="UP000293874"/>
    </source>
</evidence>
<evidence type="ECO:0008006" key="3">
    <source>
        <dbReference type="Google" id="ProtNLM"/>
    </source>
</evidence>
<reference evidence="1 2" key="1">
    <citation type="submission" date="2019-02" db="EMBL/GenBank/DDBJ databases">
        <title>Genomic Encyclopedia of Type Strains, Phase IV (KMG-IV): sequencing the most valuable type-strain genomes for metagenomic binning, comparative biology and taxonomic classification.</title>
        <authorList>
            <person name="Goeker M."/>
        </authorList>
    </citation>
    <scope>NUCLEOTIDE SEQUENCE [LARGE SCALE GENOMIC DNA]</scope>
    <source>
        <strain evidence="1 2">DSM 18116</strain>
    </source>
</reference>
<dbReference type="AlphaFoldDB" id="A0A4Q7M7E6"/>
<keyword evidence="2" id="KW-1185">Reference proteome</keyword>
<dbReference type="EMBL" id="SGXA01000007">
    <property type="protein sequence ID" value="RZS63936.1"/>
    <property type="molecule type" value="Genomic_DNA"/>
</dbReference>
<dbReference type="Proteomes" id="UP000293874">
    <property type="component" value="Unassembled WGS sequence"/>
</dbReference>
<comment type="caution">
    <text evidence="1">The sequence shown here is derived from an EMBL/GenBank/DDBJ whole genome shotgun (WGS) entry which is preliminary data.</text>
</comment>
<evidence type="ECO:0000313" key="1">
    <source>
        <dbReference type="EMBL" id="RZS63936.1"/>
    </source>
</evidence>
<dbReference type="RefSeq" id="WP_130544507.1">
    <property type="nucleotide sequence ID" value="NZ_CP042431.1"/>
</dbReference>
<accession>A0A4Q7M7E6</accession>